<dbReference type="EMBL" id="JANPWB010000004">
    <property type="protein sequence ID" value="KAJ1193314.1"/>
    <property type="molecule type" value="Genomic_DNA"/>
</dbReference>
<keyword evidence="2" id="KW-0812">Transmembrane</keyword>
<comment type="caution">
    <text evidence="3">The sequence shown here is derived from an EMBL/GenBank/DDBJ whole genome shotgun (WGS) entry which is preliminary data.</text>
</comment>
<evidence type="ECO:0000313" key="3">
    <source>
        <dbReference type="EMBL" id="KAJ1193314.1"/>
    </source>
</evidence>
<reference evidence="3" key="1">
    <citation type="journal article" date="2022" name="bioRxiv">
        <title>Sequencing and chromosome-scale assembly of the giantPleurodeles waltlgenome.</title>
        <authorList>
            <person name="Brown T."/>
            <person name="Elewa A."/>
            <person name="Iarovenko S."/>
            <person name="Subramanian E."/>
            <person name="Araus A.J."/>
            <person name="Petzold A."/>
            <person name="Susuki M."/>
            <person name="Suzuki K.-i.T."/>
            <person name="Hayashi T."/>
            <person name="Toyoda A."/>
            <person name="Oliveira C."/>
            <person name="Osipova E."/>
            <person name="Leigh N.D."/>
            <person name="Simon A."/>
            <person name="Yun M.H."/>
        </authorList>
    </citation>
    <scope>NUCLEOTIDE SEQUENCE</scope>
    <source>
        <strain evidence="3">20211129_DDA</strain>
        <tissue evidence="3">Liver</tissue>
    </source>
</reference>
<keyword evidence="2" id="KW-0472">Membrane</keyword>
<proteinExistence type="predicted"/>
<sequence length="162" mass="18779">MDQRSTRTAQEWYRLRLCLYLSLVITWASFFMFSQFSQREPIPTLGSQVGRASLGGRGFWVSKVSVREQSGACTRDQSDRVADQFELMRLLGFGRNQTKHVQGEIDSEYLSKEETSRRNTEKSKAQKDLEEPSRQIIRNNLNLNQKEMDEKSWRVHSAAVSP</sequence>
<evidence type="ECO:0000256" key="1">
    <source>
        <dbReference type="SAM" id="MobiDB-lite"/>
    </source>
</evidence>
<gene>
    <name evidence="3" type="ORF">NDU88_002613</name>
</gene>
<feature type="compositionally biased region" description="Basic and acidic residues" evidence="1">
    <location>
        <begin position="109"/>
        <end position="133"/>
    </location>
</feature>
<evidence type="ECO:0000313" key="4">
    <source>
        <dbReference type="Proteomes" id="UP001066276"/>
    </source>
</evidence>
<evidence type="ECO:0000256" key="2">
    <source>
        <dbReference type="SAM" id="Phobius"/>
    </source>
</evidence>
<keyword evidence="4" id="KW-1185">Reference proteome</keyword>
<feature type="region of interest" description="Disordered" evidence="1">
    <location>
        <begin position="104"/>
        <end position="137"/>
    </location>
</feature>
<accession>A0AAV7UZE2</accession>
<protein>
    <submittedName>
        <fullName evidence="3">Uncharacterized protein</fullName>
    </submittedName>
</protein>
<dbReference type="Proteomes" id="UP001066276">
    <property type="component" value="Chromosome 2_2"/>
</dbReference>
<feature type="transmembrane region" description="Helical" evidence="2">
    <location>
        <begin position="12"/>
        <end position="33"/>
    </location>
</feature>
<organism evidence="3 4">
    <name type="scientific">Pleurodeles waltl</name>
    <name type="common">Iberian ribbed newt</name>
    <dbReference type="NCBI Taxonomy" id="8319"/>
    <lineage>
        <taxon>Eukaryota</taxon>
        <taxon>Metazoa</taxon>
        <taxon>Chordata</taxon>
        <taxon>Craniata</taxon>
        <taxon>Vertebrata</taxon>
        <taxon>Euteleostomi</taxon>
        <taxon>Amphibia</taxon>
        <taxon>Batrachia</taxon>
        <taxon>Caudata</taxon>
        <taxon>Salamandroidea</taxon>
        <taxon>Salamandridae</taxon>
        <taxon>Pleurodelinae</taxon>
        <taxon>Pleurodeles</taxon>
    </lineage>
</organism>
<dbReference type="AlphaFoldDB" id="A0AAV7UZE2"/>
<keyword evidence="2" id="KW-1133">Transmembrane helix</keyword>
<name>A0AAV7UZE2_PLEWA</name>